<protein>
    <submittedName>
        <fullName evidence="8">MFS transporter</fullName>
    </submittedName>
</protein>
<evidence type="ECO:0000256" key="4">
    <source>
        <dbReference type="ARBA" id="ARBA00022989"/>
    </source>
</evidence>
<feature type="transmembrane region" description="Helical" evidence="6">
    <location>
        <begin position="176"/>
        <end position="195"/>
    </location>
</feature>
<dbReference type="Pfam" id="PF07690">
    <property type="entry name" value="MFS_1"/>
    <property type="match status" value="1"/>
</dbReference>
<feature type="transmembrane region" description="Helical" evidence="6">
    <location>
        <begin position="145"/>
        <end position="164"/>
    </location>
</feature>
<evidence type="ECO:0000256" key="3">
    <source>
        <dbReference type="ARBA" id="ARBA00022692"/>
    </source>
</evidence>
<feature type="transmembrane region" description="Helical" evidence="6">
    <location>
        <begin position="12"/>
        <end position="35"/>
    </location>
</feature>
<dbReference type="InterPro" id="IPR036259">
    <property type="entry name" value="MFS_trans_sf"/>
</dbReference>
<feature type="transmembrane region" description="Helical" evidence="6">
    <location>
        <begin position="309"/>
        <end position="331"/>
    </location>
</feature>
<feature type="transmembrane region" description="Helical" evidence="6">
    <location>
        <begin position="216"/>
        <end position="239"/>
    </location>
</feature>
<accession>A0A4Q2T0Z6</accession>
<feature type="transmembrane region" description="Helical" evidence="6">
    <location>
        <begin position="284"/>
        <end position="303"/>
    </location>
</feature>
<keyword evidence="4 6" id="KW-1133">Transmembrane helix</keyword>
<dbReference type="RefSeq" id="WP_129333668.1">
    <property type="nucleotide sequence ID" value="NZ_SDVB01000253.1"/>
</dbReference>
<dbReference type="InterPro" id="IPR050189">
    <property type="entry name" value="MFS_Efflux_Transporters"/>
</dbReference>
<comment type="subcellular location">
    <subcellularLocation>
        <location evidence="1">Cell membrane</location>
        <topology evidence="1">Multi-pass membrane protein</topology>
    </subcellularLocation>
</comment>
<evidence type="ECO:0000256" key="6">
    <source>
        <dbReference type="SAM" id="Phobius"/>
    </source>
</evidence>
<dbReference type="PANTHER" id="PTHR43124">
    <property type="entry name" value="PURINE EFFLUX PUMP PBUE"/>
    <property type="match status" value="1"/>
</dbReference>
<feature type="transmembrane region" description="Helical" evidence="6">
    <location>
        <begin position="55"/>
        <end position="75"/>
    </location>
</feature>
<feature type="domain" description="Major facilitator superfamily (MFS) profile" evidence="7">
    <location>
        <begin position="21"/>
        <end position="394"/>
    </location>
</feature>
<sequence>MTSTTNRDRGAGGPLVPAWSAVASMTIGVFSLVTAEFLPASLLTPIAAELSISEGSAGQAVTTTALFGFISSLLITAAARGTDRRKLLMFFSALLVASNLFVAFAPGLPLLLFGRVLLGVALGGFWAMSTAVTMRLVPPALVPRALAILMSGVSVATVLAAPVGSYLGDLIGWRDVFLLAAALGLAALLAQWLTLPSLRPTGTAKLGTLVEVLRRPGIGLGMLAVLLVFGGHFVFFTYLRAYLESGSGFSIASISTILLGFGVANFLGTLLAGRLVQKSLRLTLVTAPLLMGTLALAIVAIGTNPVFDVLAVVLWGLFFGGVPVAWSSWIARTVPDEAESAGGLFVASINFAIGLGAGLGGVIFDFGGGMATTAMSGIVLILAAFSILVGVRSRTPVAVAA</sequence>
<evidence type="ECO:0000313" key="9">
    <source>
        <dbReference type="Proteomes" id="UP000291088"/>
    </source>
</evidence>
<evidence type="ECO:0000256" key="5">
    <source>
        <dbReference type="ARBA" id="ARBA00023136"/>
    </source>
</evidence>
<feature type="transmembrane region" description="Helical" evidence="6">
    <location>
        <begin position="370"/>
        <end position="391"/>
    </location>
</feature>
<dbReference type="OrthoDB" id="9812189at2"/>
<dbReference type="EMBL" id="SDVB01000253">
    <property type="protein sequence ID" value="RYC10279.1"/>
    <property type="molecule type" value="Genomic_DNA"/>
</dbReference>
<dbReference type="Gene3D" id="1.20.1250.20">
    <property type="entry name" value="MFS general substrate transporter like domains"/>
    <property type="match status" value="1"/>
</dbReference>
<dbReference type="Proteomes" id="UP000291088">
    <property type="component" value="Unassembled WGS sequence"/>
</dbReference>
<evidence type="ECO:0000256" key="2">
    <source>
        <dbReference type="ARBA" id="ARBA00022475"/>
    </source>
</evidence>
<organism evidence="8 9">
    <name type="scientific">Ciceribacter ferrooxidans</name>
    <dbReference type="NCBI Taxonomy" id="2509717"/>
    <lineage>
        <taxon>Bacteria</taxon>
        <taxon>Pseudomonadati</taxon>
        <taxon>Pseudomonadota</taxon>
        <taxon>Alphaproteobacteria</taxon>
        <taxon>Hyphomicrobiales</taxon>
        <taxon>Rhizobiaceae</taxon>
        <taxon>Ciceribacter</taxon>
    </lineage>
</organism>
<feature type="transmembrane region" description="Helical" evidence="6">
    <location>
        <begin position="87"/>
        <end position="106"/>
    </location>
</feature>
<reference evidence="8 9" key="1">
    <citation type="submission" date="2019-01" db="EMBL/GenBank/DDBJ databases">
        <authorList>
            <person name="Deng T."/>
        </authorList>
    </citation>
    <scope>NUCLEOTIDE SEQUENCE [LARGE SCALE GENOMIC DNA]</scope>
    <source>
        <strain evidence="8 9">F8825</strain>
    </source>
</reference>
<keyword evidence="2" id="KW-1003">Cell membrane</keyword>
<dbReference type="InterPro" id="IPR011701">
    <property type="entry name" value="MFS"/>
</dbReference>
<dbReference type="PANTHER" id="PTHR43124:SF5">
    <property type="entry name" value="PURINE RIBONUCLEOSIDE EFFLUX PUMP NEPI"/>
    <property type="match status" value="1"/>
</dbReference>
<dbReference type="SUPFAM" id="SSF103473">
    <property type="entry name" value="MFS general substrate transporter"/>
    <property type="match status" value="1"/>
</dbReference>
<dbReference type="GO" id="GO:0005886">
    <property type="term" value="C:plasma membrane"/>
    <property type="evidence" value="ECO:0007669"/>
    <property type="project" value="UniProtKB-SubCell"/>
</dbReference>
<evidence type="ECO:0000259" key="7">
    <source>
        <dbReference type="PROSITE" id="PS50850"/>
    </source>
</evidence>
<dbReference type="CDD" id="cd17324">
    <property type="entry name" value="MFS_NepI_like"/>
    <property type="match status" value="1"/>
</dbReference>
<dbReference type="PROSITE" id="PS50850">
    <property type="entry name" value="MFS"/>
    <property type="match status" value="1"/>
</dbReference>
<dbReference type="AlphaFoldDB" id="A0A4Q2T0Z6"/>
<evidence type="ECO:0000313" key="8">
    <source>
        <dbReference type="EMBL" id="RYC10279.1"/>
    </source>
</evidence>
<dbReference type="GO" id="GO:0022857">
    <property type="term" value="F:transmembrane transporter activity"/>
    <property type="evidence" value="ECO:0007669"/>
    <property type="project" value="InterPro"/>
</dbReference>
<keyword evidence="9" id="KW-1185">Reference proteome</keyword>
<proteinExistence type="predicted"/>
<keyword evidence="3 6" id="KW-0812">Transmembrane</keyword>
<feature type="transmembrane region" description="Helical" evidence="6">
    <location>
        <begin position="251"/>
        <end position="272"/>
    </location>
</feature>
<comment type="caution">
    <text evidence="8">The sequence shown here is derived from an EMBL/GenBank/DDBJ whole genome shotgun (WGS) entry which is preliminary data.</text>
</comment>
<feature type="transmembrane region" description="Helical" evidence="6">
    <location>
        <begin position="343"/>
        <end position="364"/>
    </location>
</feature>
<feature type="transmembrane region" description="Helical" evidence="6">
    <location>
        <begin position="112"/>
        <end position="133"/>
    </location>
</feature>
<gene>
    <name evidence="8" type="ORF">EUU22_19665</name>
</gene>
<dbReference type="InterPro" id="IPR020846">
    <property type="entry name" value="MFS_dom"/>
</dbReference>
<keyword evidence="5 6" id="KW-0472">Membrane</keyword>
<name>A0A4Q2T0Z6_9HYPH</name>
<evidence type="ECO:0000256" key="1">
    <source>
        <dbReference type="ARBA" id="ARBA00004651"/>
    </source>
</evidence>